<name>A0A7R9GCH3_9CRUS</name>
<dbReference type="PROSITE" id="PS51835">
    <property type="entry name" value="DENN_C9ORF72"/>
    <property type="match status" value="1"/>
</dbReference>
<dbReference type="GO" id="GO:0006914">
    <property type="term" value="P:autophagy"/>
    <property type="evidence" value="ECO:0007669"/>
    <property type="project" value="TreeGrafter"/>
</dbReference>
<dbReference type="GO" id="GO:0005768">
    <property type="term" value="C:endosome"/>
    <property type="evidence" value="ECO:0007669"/>
    <property type="project" value="TreeGrafter"/>
</dbReference>
<organism evidence="1">
    <name type="scientific">Notodromas monacha</name>
    <dbReference type="NCBI Taxonomy" id="399045"/>
    <lineage>
        <taxon>Eukaryota</taxon>
        <taxon>Metazoa</taxon>
        <taxon>Ecdysozoa</taxon>
        <taxon>Arthropoda</taxon>
        <taxon>Crustacea</taxon>
        <taxon>Oligostraca</taxon>
        <taxon>Ostracoda</taxon>
        <taxon>Podocopa</taxon>
        <taxon>Podocopida</taxon>
        <taxon>Cypridocopina</taxon>
        <taxon>Cypridoidea</taxon>
        <taxon>Cyprididae</taxon>
        <taxon>Notodromas</taxon>
    </lineage>
</organism>
<dbReference type="OrthoDB" id="10252077at2759"/>
<dbReference type="EMBL" id="CAJPEX010000460">
    <property type="protein sequence ID" value="CAG0915842.1"/>
    <property type="molecule type" value="Genomic_DNA"/>
</dbReference>
<dbReference type="GO" id="GO:0005776">
    <property type="term" value="C:autophagosome"/>
    <property type="evidence" value="ECO:0007669"/>
    <property type="project" value="TreeGrafter"/>
</dbReference>
<sequence length="523" mass="57848">MSDGLLIMEDTLAVDLNDLILGDSFEERVASSSSILSASENSSLSSPDEVLNDLPNLIANFLDECSFVLPHLEPTVIQSFVLSKWDHILGPRAVHVWMLDSTEEPVMVGDVPLPSRSSVIDAVHYVVDHSLNASDAGETVHGNKSALYVVPRDNLVSFAVCFRVGDRRGANHVAYSLSVIVESKWLQFVCDIQPILQTALQIQAAKLRVYFTRDVPSDSTSQDWISATSVCLVDMCVMLSALQSNPLDKFIPITSSLGEDNESGSGNVMNLMADKRFFERALTGHLQTGGRSLVLGSNEKVVASMLGILSLFLTREERVASSGPTGSRKYFPLLHMQGYLVDLVGINYITAASLMESPSPITIIDMNKSQVRQTALKHHHAKLHHLSVKNTLMSLRDPQLRMPQFSETILHQVREESPLVIGLVKEILKVPPALWEYVIGLFMRELNWRAYALIQIVEDETNWIAQDIDVGSAKQPMHKYLQSLVTGVSPSTPQEADFLIILAMADKLSPGIFNYVMNKKIPL</sequence>
<dbReference type="PANTHER" id="PTHR31855">
    <property type="entry name" value="GUANINE NUCLEOTIDE EXCHANGE C9ORF72"/>
    <property type="match status" value="1"/>
</dbReference>
<protein>
    <submittedName>
        <fullName evidence="1">Uncharacterized protein</fullName>
    </submittedName>
</protein>
<dbReference type="PANTHER" id="PTHR31855:SF2">
    <property type="entry name" value="GUANINE NUCLEOTIDE EXCHANGE FACTOR C9ORF72"/>
    <property type="match status" value="1"/>
</dbReference>
<evidence type="ECO:0000313" key="2">
    <source>
        <dbReference type="Proteomes" id="UP000678499"/>
    </source>
</evidence>
<dbReference type="GO" id="GO:0005085">
    <property type="term" value="F:guanyl-nucleotide exchange factor activity"/>
    <property type="evidence" value="ECO:0007669"/>
    <property type="project" value="InterPro"/>
</dbReference>
<dbReference type="InterPro" id="IPR027819">
    <property type="entry name" value="C9orf72"/>
</dbReference>
<dbReference type="Proteomes" id="UP000678499">
    <property type="component" value="Unassembled WGS sequence"/>
</dbReference>
<reference evidence="1" key="1">
    <citation type="submission" date="2020-11" db="EMBL/GenBank/DDBJ databases">
        <authorList>
            <person name="Tran Van P."/>
        </authorList>
    </citation>
    <scope>NUCLEOTIDE SEQUENCE</scope>
</reference>
<gene>
    <name evidence="1" type="ORF">NMOB1V02_LOCUS3479</name>
</gene>
<keyword evidence="2" id="KW-1185">Reference proteome</keyword>
<dbReference type="AlphaFoldDB" id="A0A7R9GCH3"/>
<evidence type="ECO:0000313" key="1">
    <source>
        <dbReference type="EMBL" id="CAD7275690.1"/>
    </source>
</evidence>
<accession>A0A7R9GCH3</accession>
<dbReference type="GO" id="GO:0006897">
    <property type="term" value="P:endocytosis"/>
    <property type="evidence" value="ECO:0007669"/>
    <property type="project" value="TreeGrafter"/>
</dbReference>
<dbReference type="Pfam" id="PF15019">
    <property type="entry name" value="C9orf72-like"/>
    <property type="match status" value="1"/>
</dbReference>
<proteinExistence type="predicted"/>
<dbReference type="EMBL" id="OA882497">
    <property type="protein sequence ID" value="CAD7275690.1"/>
    <property type="molecule type" value="Genomic_DNA"/>
</dbReference>